<accession>A0A6G1I4Z4</accession>
<feature type="domain" description="GH18" evidence="7">
    <location>
        <begin position="120"/>
        <end position="477"/>
    </location>
</feature>
<dbReference type="Pfam" id="PF00187">
    <property type="entry name" value="Chitin_bind_1"/>
    <property type="match status" value="1"/>
</dbReference>
<feature type="disulfide bond" evidence="4">
    <location>
        <begin position="82"/>
        <end position="94"/>
    </location>
</feature>
<dbReference type="EMBL" id="ML996690">
    <property type="protein sequence ID" value="KAF2403127.1"/>
    <property type="molecule type" value="Genomic_DNA"/>
</dbReference>
<evidence type="ECO:0000259" key="6">
    <source>
        <dbReference type="PROSITE" id="PS50941"/>
    </source>
</evidence>
<dbReference type="InterPro" id="IPR050314">
    <property type="entry name" value="Glycosyl_Hydrlase_18"/>
</dbReference>
<dbReference type="PROSITE" id="PS51910">
    <property type="entry name" value="GH18_2"/>
    <property type="match status" value="1"/>
</dbReference>
<dbReference type="Proteomes" id="UP000799640">
    <property type="component" value="Unassembled WGS sequence"/>
</dbReference>
<dbReference type="AlphaFoldDB" id="A0A6G1I4Z4"/>
<dbReference type="Gene3D" id="3.20.20.80">
    <property type="entry name" value="Glycosidases"/>
    <property type="match status" value="1"/>
</dbReference>
<reference evidence="8" key="1">
    <citation type="journal article" date="2020" name="Stud. Mycol.">
        <title>101 Dothideomycetes genomes: a test case for predicting lifestyles and emergence of pathogens.</title>
        <authorList>
            <person name="Haridas S."/>
            <person name="Albert R."/>
            <person name="Binder M."/>
            <person name="Bloem J."/>
            <person name="Labutti K."/>
            <person name="Salamov A."/>
            <person name="Andreopoulos B."/>
            <person name="Baker S."/>
            <person name="Barry K."/>
            <person name="Bills G."/>
            <person name="Bluhm B."/>
            <person name="Cannon C."/>
            <person name="Castanera R."/>
            <person name="Culley D."/>
            <person name="Daum C."/>
            <person name="Ezra D."/>
            <person name="Gonzalez J."/>
            <person name="Henrissat B."/>
            <person name="Kuo A."/>
            <person name="Liang C."/>
            <person name="Lipzen A."/>
            <person name="Lutzoni F."/>
            <person name="Magnuson J."/>
            <person name="Mondo S."/>
            <person name="Nolan M."/>
            <person name="Ohm R."/>
            <person name="Pangilinan J."/>
            <person name="Park H.-J."/>
            <person name="Ramirez L."/>
            <person name="Alfaro M."/>
            <person name="Sun H."/>
            <person name="Tritt A."/>
            <person name="Yoshinaga Y."/>
            <person name="Zwiers L.-H."/>
            <person name="Turgeon B."/>
            <person name="Goodwin S."/>
            <person name="Spatafora J."/>
            <person name="Crous P."/>
            <person name="Grigoriev I."/>
        </authorList>
    </citation>
    <scope>NUCLEOTIDE SEQUENCE</scope>
    <source>
        <strain evidence="8">CBS 262.69</strain>
    </source>
</reference>
<keyword evidence="5" id="KW-0732">Signal</keyword>
<dbReference type="PROSITE" id="PS50941">
    <property type="entry name" value="CHIT_BIND_I_2"/>
    <property type="match status" value="1"/>
</dbReference>
<comment type="similarity">
    <text evidence="1">Belongs to the glycosyl hydrolase 18 family. Chitinase class V subfamily.</text>
</comment>
<feature type="signal peptide" evidence="5">
    <location>
        <begin position="1"/>
        <end position="25"/>
    </location>
</feature>
<dbReference type="InterPro" id="IPR017853">
    <property type="entry name" value="GH"/>
</dbReference>
<keyword evidence="4" id="KW-1015">Disulfide bond</keyword>
<evidence type="ECO:0000256" key="2">
    <source>
        <dbReference type="ARBA" id="ARBA00012729"/>
    </source>
</evidence>
<dbReference type="InterPro" id="IPR011583">
    <property type="entry name" value="Chitinase_II/V-like_cat"/>
</dbReference>
<dbReference type="InterPro" id="IPR036861">
    <property type="entry name" value="Endochitinase-like_sf"/>
</dbReference>
<dbReference type="SUPFAM" id="SSF54556">
    <property type="entry name" value="Chitinase insertion domain"/>
    <property type="match status" value="1"/>
</dbReference>
<keyword evidence="8" id="KW-0378">Hydrolase</keyword>
<evidence type="ECO:0000256" key="5">
    <source>
        <dbReference type="SAM" id="SignalP"/>
    </source>
</evidence>
<proteinExistence type="inferred from homology"/>
<feature type="disulfide bond" evidence="4">
    <location>
        <begin position="87"/>
        <end position="101"/>
    </location>
</feature>
<dbReference type="SUPFAM" id="SSF51445">
    <property type="entry name" value="(Trans)glycosidases"/>
    <property type="match status" value="1"/>
</dbReference>
<dbReference type="PANTHER" id="PTHR11177:SF333">
    <property type="entry name" value="CHITINASE"/>
    <property type="match status" value="1"/>
</dbReference>
<dbReference type="Pfam" id="PF00704">
    <property type="entry name" value="Glyco_hydro_18"/>
    <property type="match status" value="1"/>
</dbReference>
<dbReference type="OrthoDB" id="73875at2759"/>
<dbReference type="GO" id="GO:0008843">
    <property type="term" value="F:endochitinase activity"/>
    <property type="evidence" value="ECO:0007669"/>
    <property type="project" value="UniProtKB-EC"/>
</dbReference>
<dbReference type="Gene3D" id="3.30.60.10">
    <property type="entry name" value="Endochitinase-like"/>
    <property type="match status" value="2"/>
</dbReference>
<evidence type="ECO:0000256" key="3">
    <source>
        <dbReference type="ARBA" id="ARBA00022669"/>
    </source>
</evidence>
<evidence type="ECO:0000313" key="8">
    <source>
        <dbReference type="EMBL" id="KAF2403127.1"/>
    </source>
</evidence>
<protein>
    <recommendedName>
        <fullName evidence="2">chitinase</fullName>
        <ecNumber evidence="2">3.2.1.14</ecNumber>
    </recommendedName>
</protein>
<dbReference type="EC" id="3.2.1.14" evidence="2"/>
<keyword evidence="3 4" id="KW-0147">Chitin-binding</keyword>
<evidence type="ECO:0000256" key="4">
    <source>
        <dbReference type="PROSITE-ProRule" id="PRU00261"/>
    </source>
</evidence>
<feature type="chain" id="PRO_5026309736" description="chitinase" evidence="5">
    <location>
        <begin position="26"/>
        <end position="520"/>
    </location>
</feature>
<comment type="caution">
    <text evidence="4">Lacks conserved residue(s) required for the propagation of feature annotation.</text>
</comment>
<gene>
    <name evidence="8" type="ORF">EJ06DRAFT_473236</name>
</gene>
<dbReference type="CDD" id="cd00035">
    <property type="entry name" value="ChtBD1"/>
    <property type="match status" value="1"/>
</dbReference>
<dbReference type="SMART" id="SM00636">
    <property type="entry name" value="Glyco_18"/>
    <property type="match status" value="1"/>
</dbReference>
<dbReference type="CDD" id="cd06922">
    <property type="entry name" value="ChtBD1_GH18_1"/>
    <property type="match status" value="1"/>
</dbReference>
<dbReference type="PANTHER" id="PTHR11177">
    <property type="entry name" value="CHITINASE"/>
    <property type="match status" value="1"/>
</dbReference>
<evidence type="ECO:0000256" key="1">
    <source>
        <dbReference type="ARBA" id="ARBA00008682"/>
    </source>
</evidence>
<keyword evidence="9" id="KW-1185">Reference proteome</keyword>
<evidence type="ECO:0000259" key="7">
    <source>
        <dbReference type="PROSITE" id="PS51910"/>
    </source>
</evidence>
<dbReference type="InterPro" id="IPR029070">
    <property type="entry name" value="Chitinase_insertion_sf"/>
</dbReference>
<dbReference type="InterPro" id="IPR001223">
    <property type="entry name" value="Glyco_hydro18_cat"/>
</dbReference>
<dbReference type="SUPFAM" id="SSF57016">
    <property type="entry name" value="Plant lectins/antimicrobial peptides"/>
    <property type="match status" value="1"/>
</dbReference>
<dbReference type="PROSITE" id="PS00026">
    <property type="entry name" value="CHIT_BIND_I_1"/>
    <property type="match status" value="1"/>
</dbReference>
<feature type="domain" description="Chitin-binding type-1" evidence="6">
    <location>
        <begin position="64"/>
        <end position="113"/>
    </location>
</feature>
<dbReference type="Gene3D" id="3.10.50.10">
    <property type="match status" value="1"/>
</dbReference>
<sequence length="520" mass="58192">MRFASPPGSCLLSLVYFTFFTLAASQDCSKSNPCPKGCCSKFGYCGYGPDFCATEVCVANCEVKSECRADTWPLGYSEKDSCPLNVCCSKFGFCGTTSEFCGDVKIQRPSCDAKSSGSMARVVGYYETWGPRRPCDKFMPESIPRGVYTHINIAFATIEPGSFQVRPANTEDVDLYKRIAQLKEFDPDLKVYLALGGWAFNDPGPTRSTFSDIAGSYVNQRTFFKSLVAFLSAFNFDGVDYDWEYPAADDRGGRPEDFDNFTKFISNLMDTLKTAGRSGLSITLPASYWYLQHFDIKKLQPNVEFFNLMSYDMHGLWDRDNKWTGPWLNAHSNLTEIQTALDLLWRNDIKPDQVVLGLGFYGRAFTATSSSCLTPGCKFKAAGNPGRCSREAGILTISEIMDTVKSKNLKPQLYRDEAVKVISWDDQWVAYDDQQTIEMKAEFARGQCLGGLMVWAITHDMEDGRFSRAVGRAAGRSSTEALKDKDPSKYRQLVDMPQCRWTNCGEGESPFSSWKLSVSH</sequence>
<dbReference type="GO" id="GO:0005975">
    <property type="term" value="P:carbohydrate metabolic process"/>
    <property type="evidence" value="ECO:0007669"/>
    <property type="project" value="InterPro"/>
</dbReference>
<dbReference type="SMART" id="SM00270">
    <property type="entry name" value="ChtBD1"/>
    <property type="match status" value="2"/>
</dbReference>
<organism evidence="8 9">
    <name type="scientific">Trichodelitschia bisporula</name>
    <dbReference type="NCBI Taxonomy" id="703511"/>
    <lineage>
        <taxon>Eukaryota</taxon>
        <taxon>Fungi</taxon>
        <taxon>Dikarya</taxon>
        <taxon>Ascomycota</taxon>
        <taxon>Pezizomycotina</taxon>
        <taxon>Dothideomycetes</taxon>
        <taxon>Dothideomycetes incertae sedis</taxon>
        <taxon>Phaeotrichales</taxon>
        <taxon>Phaeotrichaceae</taxon>
        <taxon>Trichodelitschia</taxon>
    </lineage>
</organism>
<dbReference type="GO" id="GO:0008061">
    <property type="term" value="F:chitin binding"/>
    <property type="evidence" value="ECO:0007669"/>
    <property type="project" value="UniProtKB-UniRule"/>
</dbReference>
<dbReference type="InterPro" id="IPR001002">
    <property type="entry name" value="Chitin-bd_1"/>
</dbReference>
<evidence type="ECO:0000313" key="9">
    <source>
        <dbReference type="Proteomes" id="UP000799640"/>
    </source>
</evidence>
<dbReference type="InterPro" id="IPR018371">
    <property type="entry name" value="Chitin-binding_1_CS"/>
</dbReference>
<name>A0A6G1I4Z4_9PEZI</name>